<reference evidence="2" key="1">
    <citation type="journal article" date="2006" name="Mar. Ecol. Prog. Ser.">
        <title>Gene diversity and organization in rbcL-containing genome fragments from uncultivated Synechococcus in the Gulf of Mexico.</title>
        <authorList>
            <person name="John D.E."/>
            <person name="Wawrik B."/>
            <person name="Tabita F.R."/>
            <person name="Paul J.H."/>
        </authorList>
    </citation>
    <scope>NUCLEOTIDE SEQUENCE</scope>
</reference>
<evidence type="ECO:0000313" key="2">
    <source>
        <dbReference type="EMBL" id="ABD96286.1"/>
    </source>
</evidence>
<keyword evidence="1" id="KW-1133">Transmembrane helix</keyword>
<dbReference type="EMBL" id="DQ325539">
    <property type="protein sequence ID" value="ABD96286.1"/>
    <property type="molecule type" value="Genomic_DNA"/>
</dbReference>
<protein>
    <submittedName>
        <fullName evidence="2">Uncharacterized protein</fullName>
    </submittedName>
</protein>
<name>Q0QKP3_9SYNE</name>
<sequence length="74" mass="8156">MSKARDLINAHLYPVLATFTVIYGSIQIAPIAQQACYFNRCVEAAPKQANMARAVMFCHGRTAILKKASSELKL</sequence>
<feature type="transmembrane region" description="Helical" evidence="1">
    <location>
        <begin position="12"/>
        <end position="32"/>
    </location>
</feature>
<keyword evidence="1" id="KW-0812">Transmembrane</keyword>
<organism evidence="2">
    <name type="scientific">uncultured marine type-A Synechococcus GOM 3O6</name>
    <dbReference type="NCBI Taxonomy" id="364150"/>
    <lineage>
        <taxon>Bacteria</taxon>
        <taxon>Bacillati</taxon>
        <taxon>Cyanobacteriota</taxon>
        <taxon>Cyanophyceae</taxon>
        <taxon>Synechococcales</taxon>
        <taxon>Synechococcaceae</taxon>
        <taxon>Synechococcus</taxon>
        <taxon>environmental samples</taxon>
    </lineage>
</organism>
<accession>Q0QKP3</accession>
<evidence type="ECO:0000256" key="1">
    <source>
        <dbReference type="SAM" id="Phobius"/>
    </source>
</evidence>
<dbReference type="AlphaFoldDB" id="Q0QKP3"/>
<proteinExistence type="predicted"/>
<keyword evidence="1" id="KW-0472">Membrane</keyword>